<dbReference type="RefSeq" id="WP_187561326.1">
    <property type="nucleotide sequence ID" value="NZ_JACGWS010000003.1"/>
</dbReference>
<feature type="transmembrane region" description="Helical" evidence="1">
    <location>
        <begin position="54"/>
        <end position="77"/>
    </location>
</feature>
<accession>A0ABR7Q769</accession>
<organism evidence="2 3">
    <name type="scientific">Kordia aestuariivivens</name>
    <dbReference type="NCBI Taxonomy" id="2759037"/>
    <lineage>
        <taxon>Bacteria</taxon>
        <taxon>Pseudomonadati</taxon>
        <taxon>Bacteroidota</taxon>
        <taxon>Flavobacteriia</taxon>
        <taxon>Flavobacteriales</taxon>
        <taxon>Flavobacteriaceae</taxon>
        <taxon>Kordia</taxon>
    </lineage>
</organism>
<sequence>MSILFFAPILLIGLGYYLDYKDNPARFMSDIKGGMLYFLGLLAFVMIQKIVFGVGLLFLVLQVAIFILASFFIKFLIEKGK</sequence>
<keyword evidence="1" id="KW-1133">Transmembrane helix</keyword>
<feature type="transmembrane region" description="Helical" evidence="1">
    <location>
        <begin position="31"/>
        <end position="47"/>
    </location>
</feature>
<dbReference type="Proteomes" id="UP000619238">
    <property type="component" value="Unassembled WGS sequence"/>
</dbReference>
<keyword evidence="1" id="KW-0812">Transmembrane</keyword>
<name>A0ABR7Q769_9FLAO</name>
<reference evidence="2 3" key="1">
    <citation type="submission" date="2020-07" db="EMBL/GenBank/DDBJ databases">
        <title>Description of Kordia aestuariivivens sp. nov., isolated from a tidal flat.</title>
        <authorList>
            <person name="Park S."/>
            <person name="Yoon J.-H."/>
        </authorList>
    </citation>
    <scope>NUCLEOTIDE SEQUENCE [LARGE SCALE GENOMIC DNA]</scope>
    <source>
        <strain evidence="2 3">YSTF-M3</strain>
    </source>
</reference>
<dbReference type="EMBL" id="JACGWS010000003">
    <property type="protein sequence ID" value="MBC8754283.1"/>
    <property type="molecule type" value="Genomic_DNA"/>
</dbReference>
<keyword evidence="1" id="KW-0472">Membrane</keyword>
<comment type="caution">
    <text evidence="2">The sequence shown here is derived from an EMBL/GenBank/DDBJ whole genome shotgun (WGS) entry which is preliminary data.</text>
</comment>
<evidence type="ECO:0000313" key="3">
    <source>
        <dbReference type="Proteomes" id="UP000619238"/>
    </source>
</evidence>
<gene>
    <name evidence="2" type="ORF">H2O64_06340</name>
</gene>
<evidence type="ECO:0008006" key="4">
    <source>
        <dbReference type="Google" id="ProtNLM"/>
    </source>
</evidence>
<evidence type="ECO:0000256" key="1">
    <source>
        <dbReference type="SAM" id="Phobius"/>
    </source>
</evidence>
<evidence type="ECO:0000313" key="2">
    <source>
        <dbReference type="EMBL" id="MBC8754283.1"/>
    </source>
</evidence>
<protein>
    <recommendedName>
        <fullName evidence="4">Permease</fullName>
    </recommendedName>
</protein>
<keyword evidence="3" id="KW-1185">Reference proteome</keyword>
<proteinExistence type="predicted"/>